<dbReference type="CDD" id="cd00756">
    <property type="entry name" value="MoaE"/>
    <property type="match status" value="1"/>
</dbReference>
<keyword evidence="2 4" id="KW-0808">Transferase</keyword>
<keyword evidence="6" id="KW-1185">Reference proteome</keyword>
<feature type="binding site" evidence="4">
    <location>
        <begin position="222"/>
        <end position="224"/>
    </location>
    <ligand>
        <name>substrate</name>
    </ligand>
</feature>
<comment type="subcellular location">
    <subcellularLocation>
        <location evidence="4">Cytoplasm</location>
    </subcellularLocation>
</comment>
<evidence type="ECO:0000256" key="3">
    <source>
        <dbReference type="ARBA" id="ARBA00023150"/>
    </source>
</evidence>
<gene>
    <name evidence="4" type="primary">Mocs2</name>
    <name evidence="5" type="ORF">L9F63_008592</name>
</gene>
<dbReference type="EC" id="2.8.1.12" evidence="4"/>
<protein>
    <recommendedName>
        <fullName evidence="4">Molybdopterin synthase catalytic subunit</fullName>
        <ecNumber evidence="4">2.8.1.12</ecNumber>
    </recommendedName>
    <alternativeName>
        <fullName evidence="4">Molybdenum cofactor synthesis protein 2 large subunit</fullName>
    </alternativeName>
    <alternativeName>
        <fullName evidence="4">Molybdenum cofactor synthesis protein 2B</fullName>
        <shortName evidence="4">MOCS2B</shortName>
    </alternativeName>
</protein>
<dbReference type="Proteomes" id="UP001233999">
    <property type="component" value="Unassembled WGS sequence"/>
</dbReference>
<dbReference type="SUPFAM" id="SSF54285">
    <property type="entry name" value="MoaD/ThiS"/>
    <property type="match status" value="1"/>
</dbReference>
<comment type="subunit">
    <text evidence="4">Heterotetramer; composed of 2 small (MOCS2A) and 2 large (MOCS2B) subunits.</text>
</comment>
<dbReference type="GO" id="GO:1990140">
    <property type="term" value="C:molybdopterin synthase complex"/>
    <property type="evidence" value="ECO:0007669"/>
    <property type="project" value="UniProtKB-UniRule"/>
</dbReference>
<dbReference type="SUPFAM" id="SSF54690">
    <property type="entry name" value="Molybdopterin synthase subunit MoaE"/>
    <property type="match status" value="1"/>
</dbReference>
<feature type="binding site" evidence="4">
    <location>
        <position position="215"/>
    </location>
    <ligand>
        <name>substrate</name>
    </ligand>
</feature>
<comment type="similarity">
    <text evidence="4">Belongs to the MoaE family. MOCS2B subfamily.</text>
</comment>
<dbReference type="InterPro" id="IPR003448">
    <property type="entry name" value="Mopterin_biosynth_MoaE"/>
</dbReference>
<dbReference type="HAMAP" id="MF_03052">
    <property type="entry name" value="MOC2B"/>
    <property type="match status" value="1"/>
</dbReference>
<dbReference type="GO" id="GO:0030366">
    <property type="term" value="F:molybdopterin synthase activity"/>
    <property type="evidence" value="ECO:0007669"/>
    <property type="project" value="UniProtKB-UniRule"/>
</dbReference>
<dbReference type="FunFam" id="3.90.1170.40:FF:000002">
    <property type="entry name" value="Molybdopterin synthase catalytic subunit"/>
    <property type="match status" value="1"/>
</dbReference>
<dbReference type="EMBL" id="JASPKZ010010657">
    <property type="protein sequence ID" value="KAJ9574066.1"/>
    <property type="molecule type" value="Genomic_DNA"/>
</dbReference>
<dbReference type="GO" id="GO:0006777">
    <property type="term" value="P:Mo-molybdopterin cofactor biosynthetic process"/>
    <property type="evidence" value="ECO:0007669"/>
    <property type="project" value="UniProtKB-UniRule"/>
</dbReference>
<dbReference type="InterPro" id="IPR016155">
    <property type="entry name" value="Mopterin_synth/thiamin_S_b"/>
</dbReference>
<keyword evidence="1 4" id="KW-0963">Cytoplasm</keyword>
<dbReference type="CDD" id="cd00754">
    <property type="entry name" value="Ubl_MoaD"/>
    <property type="match status" value="1"/>
</dbReference>
<evidence type="ECO:0000313" key="6">
    <source>
        <dbReference type="Proteomes" id="UP001233999"/>
    </source>
</evidence>
<keyword evidence="3 4" id="KW-0501">Molybdenum cofactor biosynthesis</keyword>
<feature type="binding site" evidence="4">
    <location>
        <begin position="199"/>
        <end position="200"/>
    </location>
    <ligand>
        <name>substrate</name>
    </ligand>
</feature>
<evidence type="ECO:0000256" key="1">
    <source>
        <dbReference type="ARBA" id="ARBA00022490"/>
    </source>
</evidence>
<comment type="miscellaneous">
    <text evidence="4">This protein is produced by a bicistronic gene which also produces the large subunit (MOCS2A).</text>
</comment>
<dbReference type="Gene3D" id="3.90.1170.40">
    <property type="entry name" value="Molybdopterin biosynthesis MoaE subunit"/>
    <property type="match status" value="1"/>
</dbReference>
<evidence type="ECO:0000256" key="2">
    <source>
        <dbReference type="ARBA" id="ARBA00022679"/>
    </source>
</evidence>
<reference evidence="5" key="1">
    <citation type="journal article" date="2023" name="IScience">
        <title>Live-bearing cockroach genome reveals convergent evolutionary mechanisms linked to viviparity in insects and beyond.</title>
        <authorList>
            <person name="Fouks B."/>
            <person name="Harrison M.C."/>
            <person name="Mikhailova A.A."/>
            <person name="Marchal E."/>
            <person name="English S."/>
            <person name="Carruthers M."/>
            <person name="Jennings E.C."/>
            <person name="Chiamaka E.L."/>
            <person name="Frigard R.A."/>
            <person name="Pippel M."/>
            <person name="Attardo G.M."/>
            <person name="Benoit J.B."/>
            <person name="Bornberg-Bauer E."/>
            <person name="Tobe S.S."/>
        </authorList>
    </citation>
    <scope>NUCLEOTIDE SEQUENCE</scope>
    <source>
        <strain evidence="5">Stay&amp;Tobe</strain>
    </source>
</reference>
<comment type="pathway">
    <text evidence="4">Cofactor biosynthesis; molybdopterin biosynthesis.</text>
</comment>
<dbReference type="Pfam" id="PF02391">
    <property type="entry name" value="MoaE"/>
    <property type="match status" value="1"/>
</dbReference>
<evidence type="ECO:0000313" key="5">
    <source>
        <dbReference type="EMBL" id="KAJ9574066.1"/>
    </source>
</evidence>
<comment type="caution">
    <text evidence="5">The sequence shown here is derived from an EMBL/GenBank/DDBJ whole genome shotgun (WGS) entry which is preliminary data.</text>
</comment>
<sequence length="478" mass="54163">MASSSAVEVKILFFAKARELSGVKESKLLVESLIPYRSLLQKIVESFSLESIQKSVILAINEDYADCEAEIQLKAGDQIAIIPPLSGVVNFRIVKLNSLMDYVKVVNTKLSIEEISDLVAAPSCGAISLFVGTTRDNFDNKQVVQLEYEAYEPMAVKAMKKVCEDVRHNWQVENIAIYHRLGVVPVKEASIVIAISSPHRAESLQAVQFAIDSIKASTPIWKKEVYSSQESEWKENRECAWKSLKTTLEDARRNVAEEVLTTTVKLPVPALDVPSHLIQIKADSKERRINSFIERKRDQVNLGNIQDFCSHGSTPVNEYSCARVDALLIRRKDSKSHLRVRRVLNTWGPQTRGLDPGSLGGTDPEDPMATLMKQNTVKAEPREDSGVEERLGNAETHLRMRGPIPTDIYQRLKQIEDRILYLEGLSPEYFHLWSNSEREEDSRFHRTFKKKKYSAAELDTKLCDLKYKLSMKLSATRR</sequence>
<name>A0AAD7Z5C6_DIPPU</name>
<dbReference type="InterPro" id="IPR012675">
    <property type="entry name" value="Beta-grasp_dom_sf"/>
</dbReference>
<organism evidence="5 6">
    <name type="scientific">Diploptera punctata</name>
    <name type="common">Pacific beetle cockroach</name>
    <dbReference type="NCBI Taxonomy" id="6984"/>
    <lineage>
        <taxon>Eukaryota</taxon>
        <taxon>Metazoa</taxon>
        <taxon>Ecdysozoa</taxon>
        <taxon>Arthropoda</taxon>
        <taxon>Hexapoda</taxon>
        <taxon>Insecta</taxon>
        <taxon>Pterygota</taxon>
        <taxon>Neoptera</taxon>
        <taxon>Polyneoptera</taxon>
        <taxon>Dictyoptera</taxon>
        <taxon>Blattodea</taxon>
        <taxon>Blaberoidea</taxon>
        <taxon>Blaberidae</taxon>
        <taxon>Diplopterinae</taxon>
        <taxon>Diploptera</taxon>
    </lineage>
</organism>
<evidence type="ECO:0000256" key="4">
    <source>
        <dbReference type="HAMAP-Rule" id="MF_03052"/>
    </source>
</evidence>
<proteinExistence type="inferred from homology"/>
<reference evidence="5" key="2">
    <citation type="submission" date="2023-05" db="EMBL/GenBank/DDBJ databases">
        <authorList>
            <person name="Fouks B."/>
        </authorList>
    </citation>
    <scope>NUCLEOTIDE SEQUENCE</scope>
    <source>
        <strain evidence="5">Stay&amp;Tobe</strain>
        <tissue evidence="5">Testes</tissue>
    </source>
</reference>
<comment type="function">
    <text evidence="4">Catalytic subunit of the molybdopterin synthase complex, a complex that catalyzes the conversion of precursor Z into molybdopterin. Acts by mediating the incorporation of 2 sulfur atoms from thiocarboxylated MOCS2A into precursor Z to generate a dithiolene group.</text>
</comment>
<dbReference type="PANTHER" id="PTHR23404">
    <property type="entry name" value="MOLYBDOPTERIN SYNTHASE RELATED"/>
    <property type="match status" value="1"/>
</dbReference>
<accession>A0AAD7Z5C6</accession>
<dbReference type="InterPro" id="IPR028888">
    <property type="entry name" value="MOCS2B_euk"/>
</dbReference>
<dbReference type="Pfam" id="PF02597">
    <property type="entry name" value="ThiS"/>
    <property type="match status" value="1"/>
</dbReference>
<dbReference type="InterPro" id="IPR036563">
    <property type="entry name" value="MoaE_sf"/>
</dbReference>
<comment type="catalytic activity">
    <reaction evidence="4">
        <text>2 [molybdopterin-synthase sulfur-carrier protein]-C-terminal-Gly-aminoethanethioate + cyclic pyranopterin phosphate + H2O = molybdopterin + 2 [molybdopterin-synthase sulfur-carrier protein]-C-terminal Gly-Gly + 2 H(+)</text>
        <dbReference type="Rhea" id="RHEA:26333"/>
        <dbReference type="Rhea" id="RHEA-COMP:12202"/>
        <dbReference type="Rhea" id="RHEA-COMP:19907"/>
        <dbReference type="ChEBI" id="CHEBI:15377"/>
        <dbReference type="ChEBI" id="CHEBI:15378"/>
        <dbReference type="ChEBI" id="CHEBI:58698"/>
        <dbReference type="ChEBI" id="CHEBI:59648"/>
        <dbReference type="ChEBI" id="CHEBI:90778"/>
        <dbReference type="ChEBI" id="CHEBI:232372"/>
        <dbReference type="EC" id="2.8.1.12"/>
    </reaction>
</comment>
<dbReference type="AlphaFoldDB" id="A0AAD7Z5C6"/>
<dbReference type="Gene3D" id="3.10.20.30">
    <property type="match status" value="1"/>
</dbReference>
<dbReference type="InterPro" id="IPR003749">
    <property type="entry name" value="ThiS/MoaD-like"/>
</dbReference>